<dbReference type="PROSITE" id="PS51318">
    <property type="entry name" value="TAT"/>
    <property type="match status" value="1"/>
</dbReference>
<feature type="compositionally biased region" description="Polar residues" evidence="1">
    <location>
        <begin position="160"/>
        <end position="182"/>
    </location>
</feature>
<protein>
    <submittedName>
        <fullName evidence="2">Uncharacterized protein</fullName>
    </submittedName>
</protein>
<proteinExistence type="predicted"/>
<organism evidence="2 3">
    <name type="scientific">Natrinema altunense</name>
    <dbReference type="NCBI Taxonomy" id="222984"/>
    <lineage>
        <taxon>Archaea</taxon>
        <taxon>Methanobacteriati</taxon>
        <taxon>Methanobacteriota</taxon>
        <taxon>Stenosarchaea group</taxon>
        <taxon>Halobacteria</taxon>
        <taxon>Halobacteriales</taxon>
        <taxon>Natrialbaceae</taxon>
        <taxon>Natrinema</taxon>
    </lineage>
</organism>
<dbReference type="AlphaFoldDB" id="A0A482Y4H6"/>
<evidence type="ECO:0000313" key="2">
    <source>
        <dbReference type="EMBL" id="RZH67707.1"/>
    </source>
</evidence>
<comment type="caution">
    <text evidence="2">The sequence shown here is derived from an EMBL/GenBank/DDBJ whole genome shotgun (WGS) entry which is preliminary data.</text>
</comment>
<feature type="compositionally biased region" description="Low complexity" evidence="1">
    <location>
        <begin position="138"/>
        <end position="159"/>
    </location>
</feature>
<evidence type="ECO:0000256" key="1">
    <source>
        <dbReference type="SAM" id="MobiDB-lite"/>
    </source>
</evidence>
<dbReference type="Proteomes" id="UP000292704">
    <property type="component" value="Unassembled WGS sequence"/>
</dbReference>
<gene>
    <name evidence="2" type="ORF">ELS17_10310</name>
</gene>
<dbReference type="OrthoDB" id="187751at2157"/>
<sequence length="182" mass="19639">MTDLPTRRGFLALTGTGAAASLAGCSQLESMTQSDDSGGDAVTVTVSPNQEDIASLNDEFQSGNLTRQEAMAKQRKLVEQAGSEFADSASDRDFTIADSEPQFGLFRVTGSDEAIMDALRNGDIDGIYPGDQYEVFVQQQKQRQAMREQQQQQQQQQEQDAGNETNSSDGGNQTAAGNETEN</sequence>
<accession>A0A482Y4H6</accession>
<feature type="region of interest" description="Disordered" evidence="1">
    <location>
        <begin position="138"/>
        <end position="182"/>
    </location>
</feature>
<dbReference type="PROSITE" id="PS51257">
    <property type="entry name" value="PROKAR_LIPOPROTEIN"/>
    <property type="match status" value="1"/>
</dbReference>
<dbReference type="RefSeq" id="WP_130170622.1">
    <property type="nucleotide sequence ID" value="NZ_SHMR01000004.1"/>
</dbReference>
<dbReference type="InterPro" id="IPR006311">
    <property type="entry name" value="TAT_signal"/>
</dbReference>
<dbReference type="EMBL" id="SHMR01000004">
    <property type="protein sequence ID" value="RZH67707.1"/>
    <property type="molecule type" value="Genomic_DNA"/>
</dbReference>
<evidence type="ECO:0000313" key="3">
    <source>
        <dbReference type="Proteomes" id="UP000292704"/>
    </source>
</evidence>
<name>A0A482Y4H6_9EURY</name>
<reference evidence="2 3" key="1">
    <citation type="submission" date="2019-02" db="EMBL/GenBank/DDBJ databases">
        <title>Genome analysis provides insights into bioremediation potentialities and Haloocin production by Natrinema altunense strain 4.1R isolated from Chott Douz in Tunisian desert.</title>
        <authorList>
            <person name="Najjari A."/>
            <person name="Youssef N."/>
            <person name="Ben Dhia O."/>
            <person name="Ferjani R."/>
            <person name="El Hidri D."/>
            <person name="Ouzari H.I."/>
            <person name="Cherif A."/>
        </authorList>
    </citation>
    <scope>NUCLEOTIDE SEQUENCE [LARGE SCALE GENOMIC DNA]</scope>
    <source>
        <strain evidence="2 3">4.1R</strain>
    </source>
</reference>